<dbReference type="SUPFAM" id="SSF53335">
    <property type="entry name" value="S-adenosyl-L-methionine-dependent methyltransferases"/>
    <property type="match status" value="1"/>
</dbReference>
<gene>
    <name evidence="2" type="ORF">G9444_0651</name>
</gene>
<dbReference type="InterPro" id="IPR041698">
    <property type="entry name" value="Methyltransf_25"/>
</dbReference>
<name>A0A1F2PMM2_RHOER</name>
<keyword evidence="1 2" id="KW-0808">Transferase</keyword>
<dbReference type="InterPro" id="IPR029063">
    <property type="entry name" value="SAM-dependent_MTases_sf"/>
</dbReference>
<dbReference type="Proteomes" id="UP000502345">
    <property type="component" value="Chromosome"/>
</dbReference>
<evidence type="ECO:0000313" key="2">
    <source>
        <dbReference type="EMBL" id="QIP37895.1"/>
    </source>
</evidence>
<accession>A0A1F2PMM2</accession>
<keyword evidence="2" id="KW-0489">Methyltransferase</keyword>
<organism evidence="2 3">
    <name type="scientific">Rhodococcus erythropolis</name>
    <name type="common">Arthrobacter picolinophilus</name>
    <dbReference type="NCBI Taxonomy" id="1833"/>
    <lineage>
        <taxon>Bacteria</taxon>
        <taxon>Bacillati</taxon>
        <taxon>Actinomycetota</taxon>
        <taxon>Actinomycetes</taxon>
        <taxon>Mycobacteriales</taxon>
        <taxon>Nocardiaceae</taxon>
        <taxon>Rhodococcus</taxon>
        <taxon>Rhodococcus erythropolis group</taxon>
    </lineage>
</organism>
<evidence type="ECO:0000256" key="1">
    <source>
        <dbReference type="ARBA" id="ARBA00022679"/>
    </source>
</evidence>
<dbReference type="EMBL" id="CP050124">
    <property type="protein sequence ID" value="QIP37895.1"/>
    <property type="molecule type" value="Genomic_DNA"/>
</dbReference>
<dbReference type="AlphaFoldDB" id="A0A1F2PMM2"/>
<protein>
    <submittedName>
        <fullName evidence="2">Ubiquinone biosynthesis O-methyltransferase</fullName>
    </submittedName>
</protein>
<sequence>MEKLLFRQRWLRELWKVVHPGCMSHEHHNHHENSETTENPYAKADAQFWNSLYEERPARWSGNPNPQLIAEASDLEPGTALDVGCGEGADALWLARRGWKVTGTDISSVALSRAQAHVEGEGVDIEWLEADLTKWDPQGRSFDLVSAQFFHMLEPARGELFRALGDLVAPGGHLLIVGHSPHESPTEHHRAMLHTPEYVESLFTDGWKVLVSESRERDLPANPEMHHTTDTVVLLQRLSASTDSNS</sequence>
<keyword evidence="2" id="KW-0830">Ubiquinone</keyword>
<dbReference type="PANTHER" id="PTHR43861">
    <property type="entry name" value="TRANS-ACONITATE 2-METHYLTRANSFERASE-RELATED"/>
    <property type="match status" value="1"/>
</dbReference>
<dbReference type="GO" id="GO:0008168">
    <property type="term" value="F:methyltransferase activity"/>
    <property type="evidence" value="ECO:0007669"/>
    <property type="project" value="UniProtKB-KW"/>
</dbReference>
<dbReference type="Pfam" id="PF13649">
    <property type="entry name" value="Methyltransf_25"/>
    <property type="match status" value="1"/>
</dbReference>
<dbReference type="PANTHER" id="PTHR43861:SF3">
    <property type="entry name" value="PUTATIVE (AFU_ORTHOLOGUE AFUA_2G14390)-RELATED"/>
    <property type="match status" value="1"/>
</dbReference>
<reference evidence="2 3" key="1">
    <citation type="submission" date="2020-03" db="EMBL/GenBank/DDBJ databases">
        <title>Screen low temperature-resistant strains for efficient degradation of petroleum hydrocarbons under the low temperature.</title>
        <authorList>
            <person name="Wang Y."/>
            <person name="Chen J."/>
        </authorList>
    </citation>
    <scope>NUCLEOTIDE SEQUENCE [LARGE SCALE GENOMIC DNA]</scope>
    <source>
        <strain evidence="2 3">KB1</strain>
    </source>
</reference>
<dbReference type="Gene3D" id="3.40.50.150">
    <property type="entry name" value="Vaccinia Virus protein VP39"/>
    <property type="match status" value="1"/>
</dbReference>
<dbReference type="GO" id="GO:0032259">
    <property type="term" value="P:methylation"/>
    <property type="evidence" value="ECO:0007669"/>
    <property type="project" value="UniProtKB-KW"/>
</dbReference>
<evidence type="ECO:0000313" key="3">
    <source>
        <dbReference type="Proteomes" id="UP000502345"/>
    </source>
</evidence>
<proteinExistence type="predicted"/>
<dbReference type="CDD" id="cd02440">
    <property type="entry name" value="AdoMet_MTases"/>
    <property type="match status" value="1"/>
</dbReference>